<reference evidence="4 5" key="1">
    <citation type="submission" date="2018-10" db="EMBL/GenBank/DDBJ databases">
        <title>Aeromicrobium sp. 9W16Y-2 whole genome shotgun sequence.</title>
        <authorList>
            <person name="Li F."/>
        </authorList>
    </citation>
    <scope>NUCLEOTIDE SEQUENCE [LARGE SCALE GENOMIC DNA]</scope>
    <source>
        <strain evidence="4 5">9W16Y-2</strain>
    </source>
</reference>
<dbReference type="Pfam" id="PF17920">
    <property type="entry name" value="TetR_C_16"/>
    <property type="match status" value="1"/>
</dbReference>
<dbReference type="SUPFAM" id="SSF48498">
    <property type="entry name" value="Tetracyclin repressor-like, C-terminal domain"/>
    <property type="match status" value="1"/>
</dbReference>
<dbReference type="GO" id="GO:0000976">
    <property type="term" value="F:transcription cis-regulatory region binding"/>
    <property type="evidence" value="ECO:0007669"/>
    <property type="project" value="TreeGrafter"/>
</dbReference>
<protein>
    <submittedName>
        <fullName evidence="4">TetR/AcrR family transcriptional regulator</fullName>
    </submittedName>
</protein>
<evidence type="ECO:0000313" key="4">
    <source>
        <dbReference type="EMBL" id="RLV56134.1"/>
    </source>
</evidence>
<dbReference type="InterPro" id="IPR041678">
    <property type="entry name" value="TetR_C_16"/>
</dbReference>
<evidence type="ECO:0000256" key="1">
    <source>
        <dbReference type="ARBA" id="ARBA00023125"/>
    </source>
</evidence>
<accession>A0A3L8PLN4</accession>
<organism evidence="4 5">
    <name type="scientific">Aeromicrobium phragmitis</name>
    <dbReference type="NCBI Taxonomy" id="2478914"/>
    <lineage>
        <taxon>Bacteria</taxon>
        <taxon>Bacillati</taxon>
        <taxon>Actinomycetota</taxon>
        <taxon>Actinomycetes</taxon>
        <taxon>Propionibacteriales</taxon>
        <taxon>Nocardioidaceae</taxon>
        <taxon>Aeromicrobium</taxon>
    </lineage>
</organism>
<dbReference type="RefSeq" id="WP_121793793.1">
    <property type="nucleotide sequence ID" value="NZ_RDBF01000004.1"/>
</dbReference>
<keyword evidence="5" id="KW-1185">Reference proteome</keyword>
<dbReference type="AlphaFoldDB" id="A0A3L8PLN4"/>
<feature type="DNA-binding region" description="H-T-H motif" evidence="2">
    <location>
        <begin position="39"/>
        <end position="58"/>
    </location>
</feature>
<dbReference type="PROSITE" id="PS50977">
    <property type="entry name" value="HTH_TETR_2"/>
    <property type="match status" value="1"/>
</dbReference>
<feature type="domain" description="HTH tetR-type" evidence="3">
    <location>
        <begin position="16"/>
        <end position="76"/>
    </location>
</feature>
<evidence type="ECO:0000259" key="3">
    <source>
        <dbReference type="PROSITE" id="PS50977"/>
    </source>
</evidence>
<dbReference type="Gene3D" id="1.10.357.10">
    <property type="entry name" value="Tetracycline Repressor, domain 2"/>
    <property type="match status" value="1"/>
</dbReference>
<evidence type="ECO:0000256" key="2">
    <source>
        <dbReference type="PROSITE-ProRule" id="PRU00335"/>
    </source>
</evidence>
<sequence>MTGARRRGRPRSGESVDRRAAILEAARRRFAARGFAGTTVRAIADDAGVDPSLVAHYFGNKQQLLVASLELPVDPISKLAGVVQDGVDGLGERLVRTFVTSWDPHREVIATMIRDAMAGNDTHSPITMVARSVLIATVTGVLDGPDRDVRADLIASQVIGLATLRYVVAVEPLASAPVDDVVRWYAPAIQAVADDSR</sequence>
<dbReference type="EMBL" id="RDBF01000004">
    <property type="protein sequence ID" value="RLV56134.1"/>
    <property type="molecule type" value="Genomic_DNA"/>
</dbReference>
<evidence type="ECO:0000313" key="5">
    <source>
        <dbReference type="Proteomes" id="UP000282515"/>
    </source>
</evidence>
<comment type="caution">
    <text evidence="4">The sequence shown here is derived from an EMBL/GenBank/DDBJ whole genome shotgun (WGS) entry which is preliminary data.</text>
</comment>
<dbReference type="InterPro" id="IPR050109">
    <property type="entry name" value="HTH-type_TetR-like_transc_reg"/>
</dbReference>
<keyword evidence="1 2" id="KW-0238">DNA-binding</keyword>
<dbReference type="InterPro" id="IPR001647">
    <property type="entry name" value="HTH_TetR"/>
</dbReference>
<dbReference type="Pfam" id="PF00440">
    <property type="entry name" value="TetR_N"/>
    <property type="match status" value="1"/>
</dbReference>
<dbReference type="InterPro" id="IPR036271">
    <property type="entry name" value="Tet_transcr_reg_TetR-rel_C_sf"/>
</dbReference>
<dbReference type="Gene3D" id="1.10.10.60">
    <property type="entry name" value="Homeodomain-like"/>
    <property type="match status" value="1"/>
</dbReference>
<dbReference type="PRINTS" id="PR00455">
    <property type="entry name" value="HTHTETR"/>
</dbReference>
<dbReference type="Proteomes" id="UP000282515">
    <property type="component" value="Unassembled WGS sequence"/>
</dbReference>
<name>A0A3L8PLN4_9ACTN</name>
<dbReference type="GO" id="GO:0003700">
    <property type="term" value="F:DNA-binding transcription factor activity"/>
    <property type="evidence" value="ECO:0007669"/>
    <property type="project" value="TreeGrafter"/>
</dbReference>
<dbReference type="SUPFAM" id="SSF46689">
    <property type="entry name" value="Homeodomain-like"/>
    <property type="match status" value="1"/>
</dbReference>
<dbReference type="PANTHER" id="PTHR30055:SF235">
    <property type="entry name" value="TRANSCRIPTIONAL REGULATORY PROTEIN"/>
    <property type="match status" value="1"/>
</dbReference>
<dbReference type="InterPro" id="IPR009057">
    <property type="entry name" value="Homeodomain-like_sf"/>
</dbReference>
<dbReference type="PANTHER" id="PTHR30055">
    <property type="entry name" value="HTH-TYPE TRANSCRIPTIONAL REGULATOR RUTR"/>
    <property type="match status" value="1"/>
</dbReference>
<gene>
    <name evidence="4" type="ORF">D9V41_06740</name>
</gene>
<dbReference type="OrthoDB" id="3210235at2"/>
<proteinExistence type="predicted"/>